<evidence type="ECO:0000256" key="1">
    <source>
        <dbReference type="ARBA" id="ARBA00007297"/>
    </source>
</evidence>
<reference evidence="7" key="1">
    <citation type="submission" date="2020-10" db="EMBL/GenBank/DDBJ databases">
        <authorList>
            <person name="Kikuchi T."/>
        </authorList>
    </citation>
    <scope>NUCLEOTIDE SEQUENCE</scope>
    <source>
        <strain evidence="7">NKZ352</strain>
    </source>
</reference>
<feature type="domain" description="GST N-terminal" evidence="5">
    <location>
        <begin position="1"/>
        <end position="76"/>
    </location>
</feature>
<dbReference type="Proteomes" id="UP000835052">
    <property type="component" value="Unassembled WGS sequence"/>
</dbReference>
<keyword evidence="3 4" id="KW-0808">Transferase</keyword>
<dbReference type="SFLD" id="SFLDG01205">
    <property type="entry name" value="AMPS.1"/>
    <property type="match status" value="1"/>
</dbReference>
<dbReference type="SFLD" id="SFLDG00363">
    <property type="entry name" value="AMPS_(cytGST):_Alpha-__Mu-__Pi"/>
    <property type="match status" value="1"/>
</dbReference>
<dbReference type="OrthoDB" id="4951845at2759"/>
<dbReference type="InterPro" id="IPR010987">
    <property type="entry name" value="Glutathione-S-Trfase_C-like"/>
</dbReference>
<dbReference type="PROSITE" id="PS50404">
    <property type="entry name" value="GST_NTER"/>
    <property type="match status" value="1"/>
</dbReference>
<evidence type="ECO:0000256" key="4">
    <source>
        <dbReference type="RuleBase" id="RU368105"/>
    </source>
</evidence>
<dbReference type="EMBL" id="CAJGYM010000003">
    <property type="protein sequence ID" value="CAD6185686.1"/>
    <property type="molecule type" value="Genomic_DNA"/>
</dbReference>
<comment type="function">
    <text evidence="4">Conjugation of reduced glutathione to a wide number of exogenous and endogenous hydrophobic electrophiles.</text>
</comment>
<dbReference type="PANTHER" id="PTHR11571">
    <property type="entry name" value="GLUTATHIONE S-TRANSFERASE"/>
    <property type="match status" value="1"/>
</dbReference>
<feature type="domain" description="GST C-terminal" evidence="6">
    <location>
        <begin position="78"/>
        <end position="200"/>
    </location>
</feature>
<evidence type="ECO:0000256" key="3">
    <source>
        <dbReference type="ARBA" id="ARBA00022679"/>
    </source>
</evidence>
<comment type="similarity">
    <text evidence="1 4">Belongs to the GST superfamily. Pi family.</text>
</comment>
<dbReference type="GO" id="GO:0005829">
    <property type="term" value="C:cytosol"/>
    <property type="evidence" value="ECO:0007669"/>
    <property type="project" value="TreeGrafter"/>
</dbReference>
<dbReference type="Gene3D" id="1.20.1050.10">
    <property type="match status" value="1"/>
</dbReference>
<accession>A0A8S1GQK1</accession>
<comment type="caution">
    <text evidence="7">The sequence shown here is derived from an EMBL/GenBank/DDBJ whole genome shotgun (WGS) entry which is preliminary data.</text>
</comment>
<dbReference type="PROSITE" id="PS50405">
    <property type="entry name" value="GST_CTER"/>
    <property type="match status" value="1"/>
</dbReference>
<dbReference type="SFLD" id="SFLDS00019">
    <property type="entry name" value="Glutathione_Transferase_(cytos"/>
    <property type="match status" value="1"/>
</dbReference>
<dbReference type="FunFam" id="3.40.30.10:FF:000168">
    <property type="entry name" value="Glutathione S-transferase 2"/>
    <property type="match status" value="1"/>
</dbReference>
<dbReference type="InterPro" id="IPR004045">
    <property type="entry name" value="Glutathione_S-Trfase_N"/>
</dbReference>
<dbReference type="Gene3D" id="3.40.30.10">
    <property type="entry name" value="Glutaredoxin"/>
    <property type="match status" value="1"/>
</dbReference>
<comment type="catalytic activity">
    <reaction evidence="4">
        <text>RX + glutathione = an S-substituted glutathione + a halide anion + H(+)</text>
        <dbReference type="Rhea" id="RHEA:16437"/>
        <dbReference type="ChEBI" id="CHEBI:15378"/>
        <dbReference type="ChEBI" id="CHEBI:16042"/>
        <dbReference type="ChEBI" id="CHEBI:17792"/>
        <dbReference type="ChEBI" id="CHEBI:57925"/>
        <dbReference type="ChEBI" id="CHEBI:90779"/>
        <dbReference type="EC" id="2.5.1.18"/>
    </reaction>
</comment>
<sequence length="206" mass="23890">MKVSYFNVRGLGEMIRLLLTDKQISFEDEKFTKDEWQNIKPKMQFGQVPCLSFEDEQIVQTGAIMRHLGRVHGLNGQNEQETTFIDMFFEGIRDLHSKYTTMIYQNYENGKEPFLKDVLPVELEKLEKLFKTYGNGDAFVAGAKESYADYALFEEIDVLLVLSQSALDHFPKLKNFHYRFSQRPNLKAYLSKRASLNVPINGNGKQ</sequence>
<name>A0A8S1GQK1_9PELO</name>
<dbReference type="InterPro" id="IPR050213">
    <property type="entry name" value="GST_superfamily"/>
</dbReference>
<dbReference type="PANTHER" id="PTHR11571:SF141">
    <property type="entry name" value="GLUTATHIONE S-TRANSFERASE"/>
    <property type="match status" value="1"/>
</dbReference>
<proteinExistence type="inferred from homology"/>
<dbReference type="AlphaFoldDB" id="A0A8S1GQK1"/>
<gene>
    <name evidence="7" type="ORF">CAUJ_LOCUS1605</name>
</gene>
<dbReference type="FunFam" id="1.20.1050.10:FF:000020">
    <property type="entry name" value="Glutathione S-transferase P 1"/>
    <property type="match status" value="1"/>
</dbReference>
<protein>
    <recommendedName>
        <fullName evidence="4">Glutathione S-transferase</fullName>
        <ecNumber evidence="4">2.5.1.18</ecNumber>
    </recommendedName>
    <alternativeName>
        <fullName evidence="4">GST class-pi</fullName>
    </alternativeName>
</protein>
<dbReference type="InterPro" id="IPR004046">
    <property type="entry name" value="GST_C"/>
</dbReference>
<evidence type="ECO:0000259" key="6">
    <source>
        <dbReference type="PROSITE" id="PS50405"/>
    </source>
</evidence>
<dbReference type="PRINTS" id="PR01268">
    <property type="entry name" value="GSTRNSFRASEP"/>
</dbReference>
<dbReference type="GO" id="GO:0006950">
    <property type="term" value="P:response to stress"/>
    <property type="evidence" value="ECO:0007669"/>
    <property type="project" value="UniProtKB-ARBA"/>
</dbReference>
<dbReference type="GO" id="GO:0004364">
    <property type="term" value="F:glutathione transferase activity"/>
    <property type="evidence" value="ECO:0007669"/>
    <property type="project" value="UniProtKB-UniRule"/>
</dbReference>
<dbReference type="Pfam" id="PF14497">
    <property type="entry name" value="GST_C_3"/>
    <property type="match status" value="1"/>
</dbReference>
<dbReference type="InterPro" id="IPR036249">
    <property type="entry name" value="Thioredoxin-like_sf"/>
</dbReference>
<evidence type="ECO:0000259" key="5">
    <source>
        <dbReference type="PROSITE" id="PS50404"/>
    </source>
</evidence>
<organism evidence="7 8">
    <name type="scientific">Caenorhabditis auriculariae</name>
    <dbReference type="NCBI Taxonomy" id="2777116"/>
    <lineage>
        <taxon>Eukaryota</taxon>
        <taxon>Metazoa</taxon>
        <taxon>Ecdysozoa</taxon>
        <taxon>Nematoda</taxon>
        <taxon>Chromadorea</taxon>
        <taxon>Rhabditida</taxon>
        <taxon>Rhabditina</taxon>
        <taxon>Rhabditomorpha</taxon>
        <taxon>Rhabditoidea</taxon>
        <taxon>Rhabditidae</taxon>
        <taxon>Peloderinae</taxon>
        <taxon>Caenorhabditis</taxon>
    </lineage>
</organism>
<evidence type="ECO:0000256" key="2">
    <source>
        <dbReference type="ARBA" id="ARBA00011738"/>
    </source>
</evidence>
<dbReference type="InterPro" id="IPR003082">
    <property type="entry name" value="GST_pi"/>
</dbReference>
<dbReference type="SUPFAM" id="SSF47616">
    <property type="entry name" value="GST C-terminal domain-like"/>
    <property type="match status" value="1"/>
</dbReference>
<dbReference type="GO" id="GO:0006749">
    <property type="term" value="P:glutathione metabolic process"/>
    <property type="evidence" value="ECO:0007669"/>
    <property type="project" value="UniProtKB-UniRule"/>
</dbReference>
<evidence type="ECO:0000313" key="8">
    <source>
        <dbReference type="Proteomes" id="UP000835052"/>
    </source>
</evidence>
<evidence type="ECO:0000313" key="7">
    <source>
        <dbReference type="EMBL" id="CAD6185686.1"/>
    </source>
</evidence>
<dbReference type="InterPro" id="IPR036282">
    <property type="entry name" value="Glutathione-S-Trfase_C_sf"/>
</dbReference>
<keyword evidence="8" id="KW-1185">Reference proteome</keyword>
<comment type="subunit">
    <text evidence="2 4">Homodimer.</text>
</comment>
<dbReference type="SUPFAM" id="SSF52833">
    <property type="entry name" value="Thioredoxin-like"/>
    <property type="match status" value="1"/>
</dbReference>
<dbReference type="Pfam" id="PF02798">
    <property type="entry name" value="GST_N"/>
    <property type="match status" value="1"/>
</dbReference>
<dbReference type="InterPro" id="IPR040079">
    <property type="entry name" value="Glutathione_S-Trfase"/>
</dbReference>
<dbReference type="EC" id="2.5.1.18" evidence="4"/>